<proteinExistence type="predicted"/>
<dbReference type="EMBL" id="CM000138">
    <property type="protein sequence ID" value="EAZ10220.1"/>
    <property type="molecule type" value="Genomic_DNA"/>
</dbReference>
<name>A2ZNC3_ORYSJ</name>
<sequence length="191" mass="20091">MGKAAVRTGTVATRMGTGRRRHGWGMGTAATGTGTAAAADMVGADGMFFYADADGAAERAALPPTHVGAVPVASRAGTTHLIADPHLHPPRRPPPRVPRRRPLCLPPATPHHFTTLVASVARTASSAPLSSPSPSRPRRADGCWRGGGDEDEEPAATDSQLRPVAAATLHRRRLDGDRSPFFFPLQSQQND</sequence>
<organism evidence="2">
    <name type="scientific">Oryza sativa subsp. japonica</name>
    <name type="common">Rice</name>
    <dbReference type="NCBI Taxonomy" id="39947"/>
    <lineage>
        <taxon>Eukaryota</taxon>
        <taxon>Viridiplantae</taxon>
        <taxon>Streptophyta</taxon>
        <taxon>Embryophyta</taxon>
        <taxon>Tracheophyta</taxon>
        <taxon>Spermatophyta</taxon>
        <taxon>Magnoliopsida</taxon>
        <taxon>Liliopsida</taxon>
        <taxon>Poales</taxon>
        <taxon>Poaceae</taxon>
        <taxon>BOP clade</taxon>
        <taxon>Oryzoideae</taxon>
        <taxon>Oryzeae</taxon>
        <taxon>Oryzinae</taxon>
        <taxon>Oryza</taxon>
        <taxon>Oryza sativa</taxon>
    </lineage>
</organism>
<gene>
    <name evidence="2" type="ORF">OsJ_00050</name>
</gene>
<feature type="region of interest" description="Disordered" evidence="1">
    <location>
        <begin position="123"/>
        <end position="191"/>
    </location>
</feature>
<protein>
    <submittedName>
        <fullName evidence="2">Uncharacterized protein</fullName>
    </submittedName>
</protein>
<feature type="compositionally biased region" description="Low complexity" evidence="1">
    <location>
        <begin position="123"/>
        <end position="133"/>
    </location>
</feature>
<accession>A2ZNC3</accession>
<evidence type="ECO:0000256" key="1">
    <source>
        <dbReference type="SAM" id="MobiDB-lite"/>
    </source>
</evidence>
<dbReference type="Proteomes" id="UP000007752">
    <property type="component" value="Chromosome 1"/>
</dbReference>
<reference evidence="2" key="2">
    <citation type="submission" date="2008-12" db="EMBL/GenBank/DDBJ databases">
        <title>Improved gene annotation of the rice (Oryza sativa) genomes.</title>
        <authorList>
            <person name="Wang J."/>
            <person name="Li R."/>
            <person name="Fan W."/>
            <person name="Huang Q."/>
            <person name="Zhang J."/>
            <person name="Zhou Y."/>
            <person name="Hu Y."/>
            <person name="Zi S."/>
            <person name="Li J."/>
            <person name="Ni P."/>
            <person name="Zheng H."/>
            <person name="Zhang Y."/>
            <person name="Zhao M."/>
            <person name="Hao Q."/>
            <person name="McDermott J."/>
            <person name="Samudrala R."/>
            <person name="Kristiansen K."/>
            <person name="Wong G.K.-S."/>
        </authorList>
    </citation>
    <scope>NUCLEOTIDE SEQUENCE</scope>
</reference>
<dbReference type="AlphaFoldDB" id="A2ZNC3"/>
<evidence type="ECO:0000313" key="2">
    <source>
        <dbReference type="EMBL" id="EAZ10220.1"/>
    </source>
</evidence>
<reference evidence="2" key="1">
    <citation type="journal article" date="2005" name="PLoS Biol.">
        <title>The genomes of Oryza sativa: a history of duplications.</title>
        <authorList>
            <person name="Yu J."/>
            <person name="Wang J."/>
            <person name="Lin W."/>
            <person name="Li S."/>
            <person name="Li H."/>
            <person name="Zhou J."/>
            <person name="Ni P."/>
            <person name="Dong W."/>
            <person name="Hu S."/>
            <person name="Zeng C."/>
            <person name="Zhang J."/>
            <person name="Zhang Y."/>
            <person name="Li R."/>
            <person name="Xu Z."/>
            <person name="Li S."/>
            <person name="Li X."/>
            <person name="Zheng H."/>
            <person name="Cong L."/>
            <person name="Lin L."/>
            <person name="Yin J."/>
            <person name="Geng J."/>
            <person name="Li G."/>
            <person name="Shi J."/>
            <person name="Liu J."/>
            <person name="Lv H."/>
            <person name="Li J."/>
            <person name="Wang J."/>
            <person name="Deng Y."/>
            <person name="Ran L."/>
            <person name="Shi X."/>
            <person name="Wang X."/>
            <person name="Wu Q."/>
            <person name="Li C."/>
            <person name="Ren X."/>
            <person name="Wang J."/>
            <person name="Wang X."/>
            <person name="Li D."/>
            <person name="Liu D."/>
            <person name="Zhang X."/>
            <person name="Ji Z."/>
            <person name="Zhao W."/>
            <person name="Sun Y."/>
            <person name="Zhang Z."/>
            <person name="Bao J."/>
            <person name="Han Y."/>
            <person name="Dong L."/>
            <person name="Ji J."/>
            <person name="Chen P."/>
            <person name="Wu S."/>
            <person name="Liu J."/>
            <person name="Xiao Y."/>
            <person name="Bu D."/>
            <person name="Tan J."/>
            <person name="Yang L."/>
            <person name="Ye C."/>
            <person name="Zhang J."/>
            <person name="Xu J."/>
            <person name="Zhou Y."/>
            <person name="Yu Y."/>
            <person name="Zhang B."/>
            <person name="Zhuang S."/>
            <person name="Wei H."/>
            <person name="Liu B."/>
            <person name="Lei M."/>
            <person name="Yu H."/>
            <person name="Li Y."/>
            <person name="Xu H."/>
            <person name="Wei S."/>
            <person name="He X."/>
            <person name="Fang L."/>
            <person name="Zhang Z."/>
            <person name="Zhang Y."/>
            <person name="Huang X."/>
            <person name="Su Z."/>
            <person name="Tong W."/>
            <person name="Li J."/>
            <person name="Tong Z."/>
            <person name="Li S."/>
            <person name="Ye J."/>
            <person name="Wang L."/>
            <person name="Fang L."/>
            <person name="Lei T."/>
            <person name="Chen C."/>
            <person name="Chen H."/>
            <person name="Xu Z."/>
            <person name="Li H."/>
            <person name="Huang H."/>
            <person name="Zhang F."/>
            <person name="Xu H."/>
            <person name="Li N."/>
            <person name="Zhao C."/>
            <person name="Li S."/>
            <person name="Dong L."/>
            <person name="Huang Y."/>
            <person name="Li L."/>
            <person name="Xi Y."/>
            <person name="Qi Q."/>
            <person name="Li W."/>
            <person name="Zhang B."/>
            <person name="Hu W."/>
            <person name="Zhang Y."/>
            <person name="Tian X."/>
            <person name="Jiao Y."/>
            <person name="Liang X."/>
            <person name="Jin J."/>
            <person name="Gao L."/>
            <person name="Zheng W."/>
            <person name="Hao B."/>
            <person name="Liu S."/>
            <person name="Wang W."/>
            <person name="Yuan L."/>
            <person name="Cao M."/>
            <person name="McDermott J."/>
            <person name="Samudrala R."/>
            <person name="Wang J."/>
            <person name="Wong G.K."/>
            <person name="Yang H."/>
        </authorList>
    </citation>
    <scope>NUCLEOTIDE SEQUENCE [LARGE SCALE GENOMIC DNA]</scope>
</reference>